<dbReference type="InterPro" id="IPR010323">
    <property type="entry name" value="DUF924"/>
</dbReference>
<dbReference type="EMBL" id="CP102774">
    <property type="protein sequence ID" value="UZF89604.1"/>
    <property type="molecule type" value="Genomic_DNA"/>
</dbReference>
<dbReference type="SUPFAM" id="SSF48452">
    <property type="entry name" value="TPR-like"/>
    <property type="match status" value="1"/>
</dbReference>
<reference evidence="1" key="1">
    <citation type="submission" date="2022-08" db="EMBL/GenBank/DDBJ databases">
        <title>Complete Genome Sequences of 2 Bosea sp. soil isolates.</title>
        <authorList>
            <person name="Alvarez Arevalo M."/>
            <person name="Sterndorff E.B."/>
            <person name="Faurdal D."/>
            <person name="Joergensen T.S."/>
            <person name="Weber T."/>
        </authorList>
    </citation>
    <scope>NUCLEOTIDE SEQUENCE</scope>
    <source>
        <strain evidence="1">NBC_00436</strain>
    </source>
</reference>
<evidence type="ECO:0000313" key="1">
    <source>
        <dbReference type="EMBL" id="UZF89604.1"/>
    </source>
</evidence>
<accession>A0A9E8A351</accession>
<gene>
    <name evidence="1" type="ORF">NWE54_12825</name>
</gene>
<protein>
    <submittedName>
        <fullName evidence="1">DUF924 domain-containing protein</fullName>
    </submittedName>
</protein>
<proteinExistence type="predicted"/>
<dbReference type="InterPro" id="IPR011990">
    <property type="entry name" value="TPR-like_helical_dom_sf"/>
</dbReference>
<dbReference type="Gene3D" id="1.20.58.320">
    <property type="entry name" value="TPR-like"/>
    <property type="match status" value="1"/>
</dbReference>
<organism evidence="1">
    <name type="scientific">Bosea sp. NBC_00436</name>
    <dbReference type="NCBI Taxonomy" id="2969620"/>
    <lineage>
        <taxon>Bacteria</taxon>
        <taxon>Pseudomonadati</taxon>
        <taxon>Pseudomonadota</taxon>
        <taxon>Alphaproteobacteria</taxon>
        <taxon>Hyphomicrobiales</taxon>
        <taxon>Boseaceae</taxon>
        <taxon>Bosea</taxon>
    </lineage>
</organism>
<dbReference type="Gene3D" id="1.25.40.10">
    <property type="entry name" value="Tetratricopeptide repeat domain"/>
    <property type="match status" value="1"/>
</dbReference>
<dbReference type="AlphaFoldDB" id="A0A9E8A351"/>
<dbReference type="Pfam" id="PF06041">
    <property type="entry name" value="DUF924"/>
    <property type="match status" value="1"/>
</dbReference>
<name>A0A9E8A351_9HYPH</name>
<sequence length="181" mass="20359">MPLPSAHDVVSFWREAGPEKWFAKDEVFDAAITSRFLTAHESAAAGKLADWEDTPEGVYALLILLDQFPRNMFRGSPRAFATDAQAVEIAERAIVRGFDETYQPPEKRFFYMPFMHSEGLEDQERCIALCAAADDADGVKYAEIHRDIIRDFGRFPHRNPVLGRQTTAQEQAFLDEGGFGG</sequence>